<protein>
    <submittedName>
        <fullName evidence="1">Uncharacterized protein</fullName>
    </submittedName>
</protein>
<sequence>MSQLQKIVALSTTEADKNPADMLTKVLIIDKLKLCSSSVESLLESRSIEK</sequence>
<dbReference type="AlphaFoldDB" id="A0ABD3USU9"/>
<gene>
    <name evidence="1" type="ORF">ACJIZ3_013455</name>
</gene>
<evidence type="ECO:0000313" key="2">
    <source>
        <dbReference type="Proteomes" id="UP001634393"/>
    </source>
</evidence>
<proteinExistence type="predicted"/>
<evidence type="ECO:0000313" key="1">
    <source>
        <dbReference type="EMBL" id="KAL3851573.1"/>
    </source>
</evidence>
<accession>A0ABD3USU9</accession>
<comment type="caution">
    <text evidence="1">The sequence shown here is derived from an EMBL/GenBank/DDBJ whole genome shotgun (WGS) entry which is preliminary data.</text>
</comment>
<dbReference type="Proteomes" id="UP001634393">
    <property type="component" value="Unassembled WGS sequence"/>
</dbReference>
<keyword evidence="2" id="KW-1185">Reference proteome</keyword>
<dbReference type="EMBL" id="JBJXBP010000001">
    <property type="protein sequence ID" value="KAL3851573.1"/>
    <property type="molecule type" value="Genomic_DNA"/>
</dbReference>
<reference evidence="1 2" key="1">
    <citation type="submission" date="2024-12" db="EMBL/GenBank/DDBJ databases">
        <title>The unique morphological basis and parallel evolutionary history of personate flowers in Penstemon.</title>
        <authorList>
            <person name="Depatie T.H."/>
            <person name="Wessinger C.A."/>
        </authorList>
    </citation>
    <scope>NUCLEOTIDE SEQUENCE [LARGE SCALE GENOMIC DNA]</scope>
    <source>
        <strain evidence="1">WTNN_2</strain>
        <tissue evidence="1">Leaf</tissue>
    </source>
</reference>
<name>A0ABD3USU9_9LAMI</name>
<organism evidence="1 2">
    <name type="scientific">Penstemon smallii</name>
    <dbReference type="NCBI Taxonomy" id="265156"/>
    <lineage>
        <taxon>Eukaryota</taxon>
        <taxon>Viridiplantae</taxon>
        <taxon>Streptophyta</taxon>
        <taxon>Embryophyta</taxon>
        <taxon>Tracheophyta</taxon>
        <taxon>Spermatophyta</taxon>
        <taxon>Magnoliopsida</taxon>
        <taxon>eudicotyledons</taxon>
        <taxon>Gunneridae</taxon>
        <taxon>Pentapetalae</taxon>
        <taxon>asterids</taxon>
        <taxon>lamiids</taxon>
        <taxon>Lamiales</taxon>
        <taxon>Plantaginaceae</taxon>
        <taxon>Cheloneae</taxon>
        <taxon>Penstemon</taxon>
    </lineage>
</organism>